<dbReference type="AlphaFoldDB" id="A0A4Z2IQ18"/>
<protein>
    <submittedName>
        <fullName evidence="1">Uncharacterized protein</fullName>
    </submittedName>
</protein>
<dbReference type="EMBL" id="SRLO01000059">
    <property type="protein sequence ID" value="TNN79995.1"/>
    <property type="molecule type" value="Genomic_DNA"/>
</dbReference>
<proteinExistence type="predicted"/>
<evidence type="ECO:0000313" key="1">
    <source>
        <dbReference type="EMBL" id="TNN79995.1"/>
    </source>
</evidence>
<keyword evidence="2" id="KW-1185">Reference proteome</keyword>
<comment type="caution">
    <text evidence="1">The sequence shown here is derived from an EMBL/GenBank/DDBJ whole genome shotgun (WGS) entry which is preliminary data.</text>
</comment>
<organism evidence="1 2">
    <name type="scientific">Liparis tanakae</name>
    <name type="common">Tanaka's snailfish</name>
    <dbReference type="NCBI Taxonomy" id="230148"/>
    <lineage>
        <taxon>Eukaryota</taxon>
        <taxon>Metazoa</taxon>
        <taxon>Chordata</taxon>
        <taxon>Craniata</taxon>
        <taxon>Vertebrata</taxon>
        <taxon>Euteleostomi</taxon>
        <taxon>Actinopterygii</taxon>
        <taxon>Neopterygii</taxon>
        <taxon>Teleostei</taxon>
        <taxon>Neoteleostei</taxon>
        <taxon>Acanthomorphata</taxon>
        <taxon>Eupercaria</taxon>
        <taxon>Perciformes</taxon>
        <taxon>Cottioidei</taxon>
        <taxon>Cottales</taxon>
        <taxon>Liparidae</taxon>
        <taxon>Liparis</taxon>
    </lineage>
</organism>
<dbReference type="Proteomes" id="UP000314294">
    <property type="component" value="Unassembled WGS sequence"/>
</dbReference>
<accession>A0A4Z2IQ18</accession>
<reference evidence="1 2" key="1">
    <citation type="submission" date="2019-03" db="EMBL/GenBank/DDBJ databases">
        <title>First draft genome of Liparis tanakae, snailfish: a comprehensive survey of snailfish specific genes.</title>
        <authorList>
            <person name="Kim W."/>
            <person name="Song I."/>
            <person name="Jeong J.-H."/>
            <person name="Kim D."/>
            <person name="Kim S."/>
            <person name="Ryu S."/>
            <person name="Song J.Y."/>
            <person name="Lee S.K."/>
        </authorList>
    </citation>
    <scope>NUCLEOTIDE SEQUENCE [LARGE SCALE GENOMIC DNA]</scope>
    <source>
        <tissue evidence="1">Muscle</tissue>
    </source>
</reference>
<sequence length="155" mass="17573">MAGNREGWQAMSLAAVPSSSSSVRQVEAEGGVESIIFRYCSLARLRITFRPAPRRQVGDNMLLTETQVGDNMLLTETQQPRDCCHGSRSIDLTVRVQHPDPAASEPNFIRALDQEEVVGTLTFHLHVRHCRVPAEKERLQPEVIHFFTFHLPYYD</sequence>
<gene>
    <name evidence="1" type="ORF">EYF80_009813</name>
</gene>
<evidence type="ECO:0000313" key="2">
    <source>
        <dbReference type="Proteomes" id="UP000314294"/>
    </source>
</evidence>
<name>A0A4Z2IQ18_9TELE</name>